<dbReference type="Pfam" id="PF21702">
    <property type="entry name" value="GLGE_C"/>
    <property type="match status" value="1"/>
</dbReference>
<dbReference type="Pfam" id="PF14701">
    <property type="entry name" value="hDGE_amylase"/>
    <property type="match status" value="1"/>
</dbReference>
<evidence type="ECO:0000256" key="3">
    <source>
        <dbReference type="ARBA" id="ARBA00022679"/>
    </source>
</evidence>
<evidence type="ECO:0000256" key="2">
    <source>
        <dbReference type="ARBA" id="ARBA00022676"/>
    </source>
</evidence>
<dbReference type="InterPro" id="IPR017853">
    <property type="entry name" value="GH"/>
</dbReference>
<evidence type="ECO:0000259" key="7">
    <source>
        <dbReference type="SMART" id="SM00642"/>
    </source>
</evidence>
<reference evidence="8" key="2">
    <citation type="submission" date="2021-08" db="EMBL/GenBank/DDBJ databases">
        <authorList>
            <person name="Tani A."/>
            <person name="Ola A."/>
            <person name="Ogura Y."/>
            <person name="Katsura K."/>
            <person name="Hayashi T."/>
        </authorList>
    </citation>
    <scope>NUCLEOTIDE SEQUENCE</scope>
    <source>
        <strain evidence="8">LMG 23639</strain>
    </source>
</reference>
<dbReference type="Gene3D" id="1.20.58.80">
    <property type="entry name" value="Phosphotransferase system, lactose/cellobiose-type IIA subunit"/>
    <property type="match status" value="1"/>
</dbReference>
<dbReference type="Gene3D" id="3.20.20.80">
    <property type="entry name" value="Glycosidases"/>
    <property type="match status" value="2"/>
</dbReference>
<gene>
    <name evidence="6 8" type="primary">glgE</name>
    <name evidence="8" type="ORF">AOPFMNJM_2434</name>
</gene>
<feature type="site" description="Transition state stabilizer" evidence="6">
    <location>
        <position position="938"/>
    </location>
</feature>
<keyword evidence="2 6" id="KW-0328">Glycosyltransferase</keyword>
<reference evidence="8" key="1">
    <citation type="journal article" date="2021" name="Front. Microbiol.">
        <title>Comprehensive Comparative Genomics and Phenotyping of Methylobacterium Species.</title>
        <authorList>
            <person name="Alessa O."/>
            <person name="Ogura Y."/>
            <person name="Fujitani Y."/>
            <person name="Takami H."/>
            <person name="Hayashi T."/>
            <person name="Sahin N."/>
            <person name="Tani A."/>
        </authorList>
    </citation>
    <scope>NUCLEOTIDE SEQUENCE</scope>
    <source>
        <strain evidence="8">LMG 23639</strain>
    </source>
</reference>
<dbReference type="PANTHER" id="PTHR47786">
    <property type="entry name" value="ALPHA-1,4-GLUCAN:MALTOSE-1-PHOSPHATE MALTOSYLTRANSFERASE"/>
    <property type="match status" value="1"/>
</dbReference>
<dbReference type="SUPFAM" id="SSF51445">
    <property type="entry name" value="(Trans)glycosidases"/>
    <property type="match status" value="2"/>
</dbReference>
<comment type="similarity">
    <text evidence="6">Belongs to the glycosyl hydrolase 13 family. GlgE subfamily.</text>
</comment>
<feature type="binding site" evidence="6">
    <location>
        <position position="853"/>
    </location>
    <ligand>
        <name>alpha-maltose 1-phosphate</name>
        <dbReference type="ChEBI" id="CHEBI:63576"/>
    </ligand>
</feature>
<dbReference type="Gene3D" id="2.60.40.1180">
    <property type="entry name" value="Golgi alpha-mannosidase II"/>
    <property type="match status" value="1"/>
</dbReference>
<dbReference type="Proteomes" id="UP001055102">
    <property type="component" value="Unassembled WGS sequence"/>
</dbReference>
<dbReference type="HAMAP" id="MF_02124">
    <property type="entry name" value="GlgE"/>
    <property type="match status" value="1"/>
</dbReference>
<dbReference type="PANTHER" id="PTHR47786:SF2">
    <property type="entry name" value="GLYCOSYL HYDROLASE FAMILY 13 CATALYTIC DOMAIN-CONTAINING PROTEIN"/>
    <property type="match status" value="1"/>
</dbReference>
<proteinExistence type="inferred from homology"/>
<dbReference type="InterPro" id="IPR006047">
    <property type="entry name" value="GH13_cat_dom"/>
</dbReference>
<organism evidence="8 9">
    <name type="scientific">Methylobacterium jeotgali</name>
    <dbReference type="NCBI Taxonomy" id="381630"/>
    <lineage>
        <taxon>Bacteria</taxon>
        <taxon>Pseudomonadati</taxon>
        <taxon>Pseudomonadota</taxon>
        <taxon>Alphaproteobacteria</taxon>
        <taxon>Hyphomicrobiales</taxon>
        <taxon>Methylobacteriaceae</taxon>
        <taxon>Methylobacterium</taxon>
    </lineage>
</organism>
<dbReference type="EC" id="2.4.99.16" evidence="6"/>
<feature type="binding site" evidence="6">
    <location>
        <position position="781"/>
    </location>
    <ligand>
        <name>alpha-maltose 1-phosphate</name>
        <dbReference type="ChEBI" id="CHEBI:63576"/>
    </ligand>
</feature>
<protein>
    <recommendedName>
        <fullName evidence="6">Alpha-1,4-glucan:maltose-1-phosphate maltosyltransferase</fullName>
        <shortName evidence="6">GMPMT</shortName>
        <ecNumber evidence="6">2.4.99.16</ecNumber>
    </recommendedName>
    <alternativeName>
        <fullName evidence="6">(1-&gt;4)-alpha-D-glucan:maltose-1-phosphate alpha-D-maltosyltransferase</fullName>
    </alternativeName>
</protein>
<dbReference type="Pfam" id="PF11896">
    <property type="entry name" value="GlgE_dom_N_S"/>
    <property type="match status" value="1"/>
</dbReference>
<evidence type="ECO:0000256" key="4">
    <source>
        <dbReference type="ARBA" id="ARBA00023277"/>
    </source>
</evidence>
<feature type="domain" description="Glycosyl hydrolase family 13 catalytic" evidence="7">
    <location>
        <begin position="673"/>
        <end position="1016"/>
    </location>
</feature>
<comment type="function">
    <text evidence="6">Maltosyltransferase that uses maltose 1-phosphate (M1P) as the sugar donor to elongate linear or branched alpha-(1-&gt;4)-glucans. Is involved in a branched alpha-glucan biosynthetic pathway from trehalose, together with TreS, Mak and GlgB.</text>
</comment>
<comment type="caution">
    <text evidence="8">The sequence shown here is derived from an EMBL/GenBank/DDBJ whole genome shotgun (WGS) entry which is preliminary data.</text>
</comment>
<dbReference type="Pfam" id="PF00128">
    <property type="entry name" value="Alpha-amylase"/>
    <property type="match status" value="1"/>
</dbReference>
<comment type="catalytic activity">
    <reaction evidence="5 6">
        <text>alpha-maltose 1-phosphate + [(1-&gt;4)-alpha-D-glucosyl](n) = [(1-&gt;4)-alpha-D-glucosyl](n+2) + phosphate</text>
        <dbReference type="Rhea" id="RHEA:42692"/>
        <dbReference type="Rhea" id="RHEA-COMP:9584"/>
        <dbReference type="Rhea" id="RHEA-COMP:10183"/>
        <dbReference type="ChEBI" id="CHEBI:15444"/>
        <dbReference type="ChEBI" id="CHEBI:43474"/>
        <dbReference type="ChEBI" id="CHEBI:63576"/>
        <dbReference type="EC" id="2.4.99.16"/>
    </reaction>
</comment>
<comment type="subunit">
    <text evidence="1 6">Homodimer.</text>
</comment>
<keyword evidence="9" id="KW-1185">Reference proteome</keyword>
<dbReference type="Gene3D" id="2.60.40.10">
    <property type="entry name" value="Immunoglobulins"/>
    <property type="match status" value="1"/>
</dbReference>
<feature type="binding site" evidence="6">
    <location>
        <begin position="991"/>
        <end position="992"/>
    </location>
    <ligand>
        <name>alpha-maltose 1-phosphate</name>
        <dbReference type="ChEBI" id="CHEBI:63576"/>
    </ligand>
</feature>
<dbReference type="InterPro" id="IPR032792">
    <property type="entry name" value="AGL_glucanoTrfase"/>
</dbReference>
<feature type="binding site" evidence="6">
    <location>
        <position position="721"/>
    </location>
    <ligand>
        <name>alpha-maltose 1-phosphate</name>
        <dbReference type="ChEBI" id="CHEBI:63576"/>
    </ligand>
</feature>
<keyword evidence="4 6" id="KW-0119">Carbohydrate metabolism</keyword>
<dbReference type="InterPro" id="IPR013780">
    <property type="entry name" value="Glyco_hydro_b"/>
</dbReference>
<feature type="binding site" evidence="6">
    <location>
        <position position="816"/>
    </location>
    <ligand>
        <name>alpha-maltose 1-phosphate</name>
        <dbReference type="ChEBI" id="CHEBI:63576"/>
    </ligand>
</feature>
<accession>A0ABQ4SV79</accession>
<evidence type="ECO:0000256" key="6">
    <source>
        <dbReference type="HAMAP-Rule" id="MF_02124"/>
    </source>
</evidence>
<dbReference type="CDD" id="cd11344">
    <property type="entry name" value="AmyAc_GlgE_like"/>
    <property type="match status" value="1"/>
</dbReference>
<dbReference type="SMART" id="SM00642">
    <property type="entry name" value="Aamy"/>
    <property type="match status" value="1"/>
</dbReference>
<evidence type="ECO:0000256" key="1">
    <source>
        <dbReference type="ARBA" id="ARBA00011738"/>
    </source>
</evidence>
<dbReference type="RefSeq" id="WP_238276138.1">
    <property type="nucleotide sequence ID" value="NZ_BPQR01000041.1"/>
</dbReference>
<dbReference type="InterPro" id="IPR021828">
    <property type="entry name" value="GlgE_dom_N/S"/>
</dbReference>
<dbReference type="InterPro" id="IPR013783">
    <property type="entry name" value="Ig-like_fold"/>
</dbReference>
<dbReference type="EMBL" id="BPQR01000041">
    <property type="protein sequence ID" value="GJE07110.1"/>
    <property type="molecule type" value="Genomic_DNA"/>
</dbReference>
<feature type="active site" description="Nucleophile" evidence="6">
    <location>
        <position position="852"/>
    </location>
</feature>
<keyword evidence="3 6" id="KW-0808">Transferase</keyword>
<evidence type="ECO:0000256" key="5">
    <source>
        <dbReference type="ARBA" id="ARBA00048735"/>
    </source>
</evidence>
<name>A0ABQ4SV79_9HYPH</name>
<evidence type="ECO:0000313" key="9">
    <source>
        <dbReference type="Proteomes" id="UP001055102"/>
    </source>
</evidence>
<sequence>MNAPTTAAAAQGRKASNVAVPALPVRVEGPRIYNLFPLLAGRVSDWTADLPRIAAMGFDWVYLNPFHQTGGSRSLYAVADLDRLDERFRDEGDVSDDDQIRAFCEAAAKHGLRIMSDLVVNHTAKDGQLARERPDLFVKDAEGGIASPEAVDPDDPSIRTVWGDLAELDYHSEQARRELTALFDGYIARLQGLGIAGFRCDAAYKVPPDVWRALIGGAKARDGSSLFAAETLGCTFDEARATAGAGFDYLFNSFAWWDLRAPWALEQYERLRILAPSIAFPENHDMARLAAGVTGGPEEIAAHLRSRYALAAFFSAGVLMPIGYEWGYRHSLHVVDTTPDWREPNSGVDISADVAAINALRAELPAANVEGAQVRLSAPDAGYLALVRYDSGHPASARNAVLVLHNPTGRPLPVDAGALIARTGGGLADFTDRTPGLEPIAFEPGLSIDLAPGELRILAAEAAAVREKPLNDAPDGKGRVVIEAVSPEIDGGRSAVKRVVGESLRVEADIFSDGHEIIAASILSRVVGKSEWRRDPMVFVENDRWAGSFPLLRNARYEYTIEAWRDAFSSWVRDTLKKRDAGVDVRLETIEGVALVKTAADLAEGRDRDRLTAVVAALAAEESGSALQLDRILEPGTASLVRTHSERVNASRYPVAIPVIADRLAARFSAWYEIFPRSQSGDPNRHGTFEDVIRRLPEIREFGFDVLYFTPIHPIGRTNRKGKNNTLKALEGDVGSVYAVGAAEGGHEAVHPELGTLEDFERLVAASHAHGMEIALDFAIQCSPDHPWIKDHPEWFEWRPDGTLKFAENPPKKYEDISNVHFYGGALPSLWIELRDIVLGWAKRGVRIFRVDNPHTKPIPFWEWMIGEVNGRYPDVIFLAEAFTRPKMMKKLAKAGYQQSYTYFTWRDTKYELTTYANELAGEMGEYYRPNFFANTPDINPYYLQTSGRAGFVVRATLAATLSSVYGIYNGFELCEAAPYPGKEEYLNSEKYELKAWDYDRPGNIREHIVKLNRIRRDNPALWDFRNVTFTNAWNDNIIAYAKTTPEGDNCVFVMVNLDPKNRQECGYEIPLWLVGGGDAVEVEDLLQGYKFELRGRDHVIALDPAERSCVIWRLRTPRRVAE</sequence>
<dbReference type="InterPro" id="IPR049171">
    <property type="entry name" value="GLGE_C"/>
</dbReference>
<evidence type="ECO:0000313" key="8">
    <source>
        <dbReference type="EMBL" id="GJE07110.1"/>
    </source>
</evidence>
<dbReference type="InterPro" id="IPR026585">
    <property type="entry name" value="GlgE"/>
</dbReference>
<feature type="active site" description="Proton donor" evidence="6">
    <location>
        <position position="881"/>
    </location>
</feature>